<gene>
    <name evidence="1" type="ORF">AB0L16_29995</name>
</gene>
<dbReference type="RefSeq" id="WP_153068573.1">
    <property type="nucleotide sequence ID" value="NZ_JBFAUK010000036.1"/>
</dbReference>
<keyword evidence="2" id="KW-1185">Reference proteome</keyword>
<protein>
    <submittedName>
        <fullName evidence="1">Uncharacterized protein</fullName>
    </submittedName>
</protein>
<dbReference type="EMBL" id="JBFAUK010000036">
    <property type="protein sequence ID" value="MEV5510608.1"/>
    <property type="molecule type" value="Genomic_DNA"/>
</dbReference>
<proteinExistence type="predicted"/>
<name>A0ABV3K621_STRON</name>
<dbReference type="Proteomes" id="UP001552594">
    <property type="component" value="Unassembled WGS sequence"/>
</dbReference>
<comment type="caution">
    <text evidence="1">The sequence shown here is derived from an EMBL/GenBank/DDBJ whole genome shotgun (WGS) entry which is preliminary data.</text>
</comment>
<accession>A0ABV3K621</accession>
<evidence type="ECO:0000313" key="1">
    <source>
        <dbReference type="EMBL" id="MEV5510608.1"/>
    </source>
</evidence>
<organism evidence="1 2">
    <name type="scientific">Streptomyces orinoci</name>
    <name type="common">Streptoverticillium orinoci</name>
    <dbReference type="NCBI Taxonomy" id="67339"/>
    <lineage>
        <taxon>Bacteria</taxon>
        <taxon>Bacillati</taxon>
        <taxon>Actinomycetota</taxon>
        <taxon>Actinomycetes</taxon>
        <taxon>Kitasatosporales</taxon>
        <taxon>Streptomycetaceae</taxon>
        <taxon>Streptomyces</taxon>
    </lineage>
</organism>
<evidence type="ECO:0000313" key="2">
    <source>
        <dbReference type="Proteomes" id="UP001552594"/>
    </source>
</evidence>
<sequence>MSIRSMIRASADPVDGARKAPEWIKDARERRHLVLIAGQHSDIVQMDFALARIVLERLRDSGCPVGPCLINRAARASWWLLPLGTGYQLSGTKGVQLLDAGHKLTAPLPGAYDPDRLWSSPPGGARRPVRPEELRFALAAAQRACRTDPYTTPECRLGQHGRCPGNTDIRRIGAPEHEPPVQRLRCDCDCGHPS</sequence>
<reference evidence="1 2" key="1">
    <citation type="submission" date="2024-06" db="EMBL/GenBank/DDBJ databases">
        <title>The Natural Products Discovery Center: Release of the First 8490 Sequenced Strains for Exploring Actinobacteria Biosynthetic Diversity.</title>
        <authorList>
            <person name="Kalkreuter E."/>
            <person name="Kautsar S.A."/>
            <person name="Yang D."/>
            <person name="Bader C.D."/>
            <person name="Teijaro C.N."/>
            <person name="Fluegel L."/>
            <person name="Davis C.M."/>
            <person name="Simpson J.R."/>
            <person name="Lauterbach L."/>
            <person name="Steele A.D."/>
            <person name="Gui C."/>
            <person name="Meng S."/>
            <person name="Li G."/>
            <person name="Viehrig K."/>
            <person name="Ye F."/>
            <person name="Su P."/>
            <person name="Kiefer A.F."/>
            <person name="Nichols A."/>
            <person name="Cepeda A.J."/>
            <person name="Yan W."/>
            <person name="Fan B."/>
            <person name="Jiang Y."/>
            <person name="Adhikari A."/>
            <person name="Zheng C.-J."/>
            <person name="Schuster L."/>
            <person name="Cowan T.M."/>
            <person name="Smanski M.J."/>
            <person name="Chevrette M.G."/>
            <person name="De Carvalho L.P.S."/>
            <person name="Shen B."/>
        </authorList>
    </citation>
    <scope>NUCLEOTIDE SEQUENCE [LARGE SCALE GENOMIC DNA]</scope>
    <source>
        <strain evidence="1 2">NPDC052347</strain>
    </source>
</reference>